<name>A0A1W0VSR2_SORBI</name>
<sequence>MASCPRVAPRHPRWSRSGRRRSRRRWRPGPAREGRRAFEVGEQVECLHHQRQLQLACCCVRLQDTYERPEKHVQKCRRSAA</sequence>
<dbReference type="AlphaFoldDB" id="A0A1W0VSR2"/>
<dbReference type="Proteomes" id="UP000000768">
    <property type="component" value="Chromosome 10"/>
</dbReference>
<feature type="region of interest" description="Disordered" evidence="1">
    <location>
        <begin position="1"/>
        <end position="34"/>
    </location>
</feature>
<protein>
    <submittedName>
        <fullName evidence="2">Uncharacterized protein</fullName>
    </submittedName>
</protein>
<dbReference type="Gramene" id="OQU76300">
    <property type="protein sequence ID" value="OQU76300"/>
    <property type="gene ID" value="SORBI_3010G127901"/>
</dbReference>
<dbReference type="InParanoid" id="A0A1W0VSR2"/>
<evidence type="ECO:0000313" key="2">
    <source>
        <dbReference type="EMBL" id="OQU76300.1"/>
    </source>
</evidence>
<dbReference type="EMBL" id="CM000769">
    <property type="protein sequence ID" value="OQU76300.1"/>
    <property type="molecule type" value="Genomic_DNA"/>
</dbReference>
<evidence type="ECO:0000313" key="3">
    <source>
        <dbReference type="Proteomes" id="UP000000768"/>
    </source>
</evidence>
<proteinExistence type="predicted"/>
<evidence type="ECO:0000256" key="1">
    <source>
        <dbReference type="SAM" id="MobiDB-lite"/>
    </source>
</evidence>
<feature type="compositionally biased region" description="Basic residues" evidence="1">
    <location>
        <begin position="8"/>
        <end position="27"/>
    </location>
</feature>
<reference evidence="3" key="2">
    <citation type="journal article" date="2018" name="Plant J.">
        <title>The Sorghum bicolor reference genome: improved assembly, gene annotations, a transcriptome atlas, and signatures of genome organization.</title>
        <authorList>
            <person name="McCormick R.F."/>
            <person name="Truong S.K."/>
            <person name="Sreedasyam A."/>
            <person name="Jenkins J."/>
            <person name="Shu S."/>
            <person name="Sims D."/>
            <person name="Kennedy M."/>
            <person name="Amirebrahimi M."/>
            <person name="Weers B.D."/>
            <person name="McKinley B."/>
            <person name="Mattison A."/>
            <person name="Morishige D.T."/>
            <person name="Grimwood J."/>
            <person name="Schmutz J."/>
            <person name="Mullet J.E."/>
        </authorList>
    </citation>
    <scope>NUCLEOTIDE SEQUENCE [LARGE SCALE GENOMIC DNA]</scope>
    <source>
        <strain evidence="3">cv. BTx623</strain>
    </source>
</reference>
<gene>
    <name evidence="2" type="ORF">SORBI_3010G127901</name>
</gene>
<accession>A0A1W0VSR2</accession>
<keyword evidence="3" id="KW-1185">Reference proteome</keyword>
<reference evidence="2 3" key="1">
    <citation type="journal article" date="2009" name="Nature">
        <title>The Sorghum bicolor genome and the diversification of grasses.</title>
        <authorList>
            <person name="Paterson A.H."/>
            <person name="Bowers J.E."/>
            <person name="Bruggmann R."/>
            <person name="Dubchak I."/>
            <person name="Grimwood J."/>
            <person name="Gundlach H."/>
            <person name="Haberer G."/>
            <person name="Hellsten U."/>
            <person name="Mitros T."/>
            <person name="Poliakov A."/>
            <person name="Schmutz J."/>
            <person name="Spannagl M."/>
            <person name="Tang H."/>
            <person name="Wang X."/>
            <person name="Wicker T."/>
            <person name="Bharti A.K."/>
            <person name="Chapman J."/>
            <person name="Feltus F.A."/>
            <person name="Gowik U."/>
            <person name="Grigoriev I.V."/>
            <person name="Lyons E."/>
            <person name="Maher C.A."/>
            <person name="Martis M."/>
            <person name="Narechania A."/>
            <person name="Otillar R.P."/>
            <person name="Penning B.W."/>
            <person name="Salamov A.A."/>
            <person name="Wang Y."/>
            <person name="Zhang L."/>
            <person name="Carpita N.C."/>
            <person name="Freeling M."/>
            <person name="Gingle A.R."/>
            <person name="Hash C.T."/>
            <person name="Keller B."/>
            <person name="Klein P."/>
            <person name="Kresovich S."/>
            <person name="McCann M.C."/>
            <person name="Ming R."/>
            <person name="Peterson D.G."/>
            <person name="Mehboob-ur-Rahman"/>
            <person name="Ware D."/>
            <person name="Westhoff P."/>
            <person name="Mayer K.F."/>
            <person name="Messing J."/>
            <person name="Rokhsar D.S."/>
        </authorList>
    </citation>
    <scope>NUCLEOTIDE SEQUENCE [LARGE SCALE GENOMIC DNA]</scope>
    <source>
        <strain evidence="3">cv. BTx623</strain>
    </source>
</reference>
<organism evidence="2 3">
    <name type="scientific">Sorghum bicolor</name>
    <name type="common">Sorghum</name>
    <name type="synonym">Sorghum vulgare</name>
    <dbReference type="NCBI Taxonomy" id="4558"/>
    <lineage>
        <taxon>Eukaryota</taxon>
        <taxon>Viridiplantae</taxon>
        <taxon>Streptophyta</taxon>
        <taxon>Embryophyta</taxon>
        <taxon>Tracheophyta</taxon>
        <taxon>Spermatophyta</taxon>
        <taxon>Magnoliopsida</taxon>
        <taxon>Liliopsida</taxon>
        <taxon>Poales</taxon>
        <taxon>Poaceae</taxon>
        <taxon>PACMAD clade</taxon>
        <taxon>Panicoideae</taxon>
        <taxon>Andropogonodae</taxon>
        <taxon>Andropogoneae</taxon>
        <taxon>Sorghinae</taxon>
        <taxon>Sorghum</taxon>
    </lineage>
</organism>